<gene>
    <name evidence="2" type="ORF">PENTCL1PPCAC_29209</name>
</gene>
<evidence type="ECO:0000313" key="3">
    <source>
        <dbReference type="Proteomes" id="UP001432027"/>
    </source>
</evidence>
<dbReference type="PANTHER" id="PTHR13328:SF4">
    <property type="entry name" value="NEGATIVE ELONGATION FACTOR A"/>
    <property type="match status" value="1"/>
</dbReference>
<name>A0AAV5UMD2_9BILA</name>
<dbReference type="AlphaFoldDB" id="A0AAV5UMD2"/>
<feature type="region of interest" description="Disordered" evidence="1">
    <location>
        <begin position="393"/>
        <end position="454"/>
    </location>
</feature>
<reference evidence="2" key="1">
    <citation type="submission" date="2023-10" db="EMBL/GenBank/DDBJ databases">
        <title>Genome assembly of Pristionchus species.</title>
        <authorList>
            <person name="Yoshida K."/>
            <person name="Sommer R.J."/>
        </authorList>
    </citation>
    <scope>NUCLEOTIDE SEQUENCE</scope>
    <source>
        <strain evidence="2">RS0144</strain>
    </source>
</reference>
<evidence type="ECO:0000313" key="2">
    <source>
        <dbReference type="EMBL" id="GMT07035.1"/>
    </source>
</evidence>
<feature type="region of interest" description="Disordered" evidence="1">
    <location>
        <begin position="475"/>
        <end position="567"/>
    </location>
</feature>
<feature type="compositionally biased region" description="Polar residues" evidence="1">
    <location>
        <begin position="420"/>
        <end position="437"/>
    </location>
</feature>
<accession>A0AAV5UMD2</accession>
<feature type="region of interest" description="Disordered" evidence="1">
    <location>
        <begin position="934"/>
        <end position="971"/>
    </location>
</feature>
<dbReference type="Proteomes" id="UP001432027">
    <property type="component" value="Unassembled WGS sequence"/>
</dbReference>
<comment type="caution">
    <text evidence="2">The sequence shown here is derived from an EMBL/GenBank/DDBJ whole genome shotgun (WGS) entry which is preliminary data.</text>
</comment>
<feature type="non-terminal residue" evidence="2">
    <location>
        <position position="1"/>
    </location>
</feature>
<dbReference type="InterPro" id="IPR052828">
    <property type="entry name" value="NELF-A_domain"/>
</dbReference>
<evidence type="ECO:0000256" key="1">
    <source>
        <dbReference type="SAM" id="MobiDB-lite"/>
    </source>
</evidence>
<organism evidence="2 3">
    <name type="scientific">Pristionchus entomophagus</name>
    <dbReference type="NCBI Taxonomy" id="358040"/>
    <lineage>
        <taxon>Eukaryota</taxon>
        <taxon>Metazoa</taxon>
        <taxon>Ecdysozoa</taxon>
        <taxon>Nematoda</taxon>
        <taxon>Chromadorea</taxon>
        <taxon>Rhabditida</taxon>
        <taxon>Rhabditina</taxon>
        <taxon>Diplogasteromorpha</taxon>
        <taxon>Diplogasteroidea</taxon>
        <taxon>Neodiplogasteridae</taxon>
        <taxon>Pristionchus</taxon>
    </lineage>
</organism>
<sequence>ASAAQLAAQVQQRAAQQAQLQHQQQHQALARPMSSSSGIIGIAQQQLGVTIPSVTRCSPVPTINQIQNPAAGLLLQVQQHQQQAQARQLVQQPPVAAAATAAAAAVAPGGQITPVMEATHQAMSPAYHNGFLHTLVRLCENSMDAPYVRRKDPACGANHNKAGEQHEDFTNLCFNSPPDSFKEVTPEERSQLDLLVARSSTLTHYCQALFPTQNMMSILYGEPDTWGFDVPTNLTSEMVHILAATIEYKKKLTEVKHLNDWFDLFKATKRPQDMYSAFVQHFASNGVPSMVEVASKIIERAIENVSLEWAEARMRLCDYYSRTIFGKEKMELAPTCAKAVLAEVDKMTALEPVQPRDQSIAIGRFVFALGDGPPRWEPFCENDRPLLVIPASQYIDSNRGGSSDDGEGDEPPFKRRRPGQTRTVIASSTDTPSTSGMQQQQQPPPPPNLNYHLPPGQMQALAQIQAAATEQARVAAAAATQEEQQQSVIVSPETARRPSPSATAAEVKEDPPPPPIEDAPDLSVDGEHRGGVEAPSSSNSSTSSQHNNHPFRLAPTSDSGVALPQSEEAATFAPASAARRVIPWMENGIQKMLSVEEVLMKEKHIEQREEWNLLEGIIQTYLVNKRETMRMVEITKPDTVSREVIWNRMQYEVALRRHICNLVERKYFASLKGLSKKLAAESDAAYDGAVSQDFLEAVMRTRHTFEDITMINSEVRTNACRIAIAILSKMFDTTSGGSSKTVGELYTEMDTADRDSLEQRSRMHDIRSHSRIRNGPYSPREMIKRWKMFEELTKSGHPAFDATSLSITFLKRPGELFGKCHILYDIVDAMKKHERFSQVTFSRRIHLALGMFYLGGHLETEPGKYSVNDLAKIDVTCDVLQQLFGTAATDPEDFHFSMSEVISAIKMDKEIQSIMNQIMIEELHIDGAMIAARRERMQQQQQTQTPPTPSCSREHDKEVKDQSNQEVAVAD</sequence>
<protein>
    <submittedName>
        <fullName evidence="2">Uncharacterized protein</fullName>
    </submittedName>
</protein>
<proteinExistence type="predicted"/>
<dbReference type="EMBL" id="BTSX01000006">
    <property type="protein sequence ID" value="GMT07035.1"/>
    <property type="molecule type" value="Genomic_DNA"/>
</dbReference>
<keyword evidence="3" id="KW-1185">Reference proteome</keyword>
<feature type="compositionally biased region" description="Low complexity" evidence="1">
    <location>
        <begin position="475"/>
        <end position="486"/>
    </location>
</feature>
<dbReference type="PANTHER" id="PTHR13328">
    <property type="entry name" value="NEGATIVE ELONGATION FACTOR A NELF-A"/>
    <property type="match status" value="1"/>
</dbReference>
<feature type="compositionally biased region" description="Basic and acidic residues" evidence="1">
    <location>
        <begin position="952"/>
        <end position="963"/>
    </location>
</feature>